<dbReference type="InterPro" id="IPR025194">
    <property type="entry name" value="RodZ-like_C"/>
</dbReference>
<dbReference type="Gene3D" id="1.10.260.40">
    <property type="entry name" value="lambda repressor-like DNA-binding domains"/>
    <property type="match status" value="1"/>
</dbReference>
<keyword evidence="1" id="KW-0472">Membrane</keyword>
<dbReference type="InterPro" id="IPR001387">
    <property type="entry name" value="Cro/C1-type_HTH"/>
</dbReference>
<dbReference type="CDD" id="cd00093">
    <property type="entry name" value="HTH_XRE"/>
    <property type="match status" value="1"/>
</dbReference>
<feature type="domain" description="Cytoskeleton protein RodZ-like C-terminal" evidence="2">
    <location>
        <begin position="264"/>
        <end position="331"/>
    </location>
</feature>
<dbReference type="Pfam" id="PF13464">
    <property type="entry name" value="RodZ_C"/>
    <property type="match status" value="1"/>
</dbReference>
<comment type="caution">
    <text evidence="3">The sequence shown here is derived from an EMBL/GenBank/DDBJ whole genome shotgun (WGS) entry which is preliminary data.</text>
</comment>
<gene>
    <name evidence="3" type="primary">rodZ</name>
    <name evidence="3" type="ORF">GCM10007916_08370</name>
</gene>
<keyword evidence="1" id="KW-0812">Transmembrane</keyword>
<dbReference type="EMBL" id="BSPQ01000002">
    <property type="protein sequence ID" value="GLS89770.1"/>
    <property type="molecule type" value="Genomic_DNA"/>
</dbReference>
<evidence type="ECO:0000259" key="2">
    <source>
        <dbReference type="Pfam" id="PF13464"/>
    </source>
</evidence>
<accession>A0ABQ6DXF8</accession>
<evidence type="ECO:0000313" key="3">
    <source>
        <dbReference type="EMBL" id="GLS89770.1"/>
    </source>
</evidence>
<dbReference type="SUPFAM" id="SSF47413">
    <property type="entry name" value="lambda repressor-like DNA-binding domains"/>
    <property type="match status" value="1"/>
</dbReference>
<evidence type="ECO:0000313" key="4">
    <source>
        <dbReference type="Proteomes" id="UP001157353"/>
    </source>
</evidence>
<feature type="transmembrane region" description="Helical" evidence="1">
    <location>
        <begin position="116"/>
        <end position="134"/>
    </location>
</feature>
<keyword evidence="1" id="KW-1133">Transmembrane helix</keyword>
<protein>
    <submittedName>
        <fullName evidence="3">Cytoskeleton protein RodZ</fullName>
    </submittedName>
</protein>
<dbReference type="RefSeq" id="WP_284202899.1">
    <property type="nucleotide sequence ID" value="NZ_BSPQ01000002.1"/>
</dbReference>
<name>A0ABQ6DXF8_9GAMM</name>
<keyword evidence="4" id="KW-1185">Reference proteome</keyword>
<proteinExistence type="predicted"/>
<dbReference type="Pfam" id="PF13413">
    <property type="entry name" value="HTH_25"/>
    <property type="match status" value="1"/>
</dbReference>
<sequence>MKTESNIPTEIIVPLGQALKDARIAASLSVDEVAEQLNFAPSTVRDFEDNLTQILETKKYPVIYLRGYLANYAKLVGLNTLELFVEYQQLASVQKKAKTLPPSDLIIPHTKKRSKALPLFLFFVVLVVAVIYVFQKQLFNSTEQTPPVSESVVQQPADQNSNVLIAKGELSSENPTPEVSNNIVEAPTTVSESNLLESGVAPTTVITTPEPVIVPETEKQMDEVNNSIPEAPVESTDVSNSAVIDNSAEQAVQTAQVNLETLSLAFTADCWTEVFDATGKRIAFGLYQNGRVLSLAGVAPFKLKLGDPSVVEIQYQDQIIEGEFTPGRSAQFSVPLS</sequence>
<dbReference type="PANTHER" id="PTHR34475:SF1">
    <property type="entry name" value="CYTOSKELETON PROTEIN RODZ"/>
    <property type="match status" value="1"/>
</dbReference>
<organism evidence="3 4">
    <name type="scientific">Psychromonas marina</name>
    <dbReference type="NCBI Taxonomy" id="88364"/>
    <lineage>
        <taxon>Bacteria</taxon>
        <taxon>Pseudomonadati</taxon>
        <taxon>Pseudomonadota</taxon>
        <taxon>Gammaproteobacteria</taxon>
        <taxon>Alteromonadales</taxon>
        <taxon>Psychromonadaceae</taxon>
        <taxon>Psychromonas</taxon>
    </lineage>
</organism>
<dbReference type="PANTHER" id="PTHR34475">
    <property type="match status" value="1"/>
</dbReference>
<dbReference type="InterPro" id="IPR050400">
    <property type="entry name" value="Bact_Cytoskel_RodZ"/>
</dbReference>
<dbReference type="InterPro" id="IPR010982">
    <property type="entry name" value="Lambda_DNA-bd_dom_sf"/>
</dbReference>
<dbReference type="Proteomes" id="UP001157353">
    <property type="component" value="Unassembled WGS sequence"/>
</dbReference>
<reference evidence="4" key="1">
    <citation type="journal article" date="2019" name="Int. J. Syst. Evol. Microbiol.">
        <title>The Global Catalogue of Microorganisms (GCM) 10K type strain sequencing project: providing services to taxonomists for standard genome sequencing and annotation.</title>
        <authorList>
            <consortium name="The Broad Institute Genomics Platform"/>
            <consortium name="The Broad Institute Genome Sequencing Center for Infectious Disease"/>
            <person name="Wu L."/>
            <person name="Ma J."/>
        </authorList>
    </citation>
    <scope>NUCLEOTIDE SEQUENCE [LARGE SCALE GENOMIC DNA]</scope>
    <source>
        <strain evidence="4">NBRC 103166</strain>
    </source>
</reference>
<evidence type="ECO:0000256" key="1">
    <source>
        <dbReference type="SAM" id="Phobius"/>
    </source>
</evidence>